<feature type="domain" description="Histidine kinase" evidence="7">
    <location>
        <begin position="551"/>
        <end position="671"/>
    </location>
</feature>
<evidence type="ECO:0000256" key="1">
    <source>
        <dbReference type="ARBA" id="ARBA00000085"/>
    </source>
</evidence>
<dbReference type="VEuPathDB" id="FungiDB:GMDG_00875"/>
<name>A0A177A8Y9_9PEZI</name>
<dbReference type="CDD" id="cd00082">
    <property type="entry name" value="HisKA"/>
    <property type="match status" value="1"/>
</dbReference>
<dbReference type="SMART" id="SM00387">
    <property type="entry name" value="HATPase_c"/>
    <property type="match status" value="1"/>
</dbReference>
<organism evidence="9">
    <name type="scientific">Pseudogymnoascus destructans</name>
    <dbReference type="NCBI Taxonomy" id="655981"/>
    <lineage>
        <taxon>Eukaryota</taxon>
        <taxon>Fungi</taxon>
        <taxon>Dikarya</taxon>
        <taxon>Ascomycota</taxon>
        <taxon>Pezizomycotina</taxon>
        <taxon>Leotiomycetes</taxon>
        <taxon>Thelebolales</taxon>
        <taxon>Thelebolaceae</taxon>
        <taxon>Pseudogymnoascus</taxon>
    </lineage>
</organism>
<gene>
    <name evidence="9" type="ORF">VC83_04983</name>
</gene>
<evidence type="ECO:0000313" key="9">
    <source>
        <dbReference type="EMBL" id="OAF58605.1"/>
    </source>
</evidence>
<dbReference type="InterPro" id="IPR036890">
    <property type="entry name" value="HATPase_C_sf"/>
</dbReference>
<dbReference type="InterPro" id="IPR004358">
    <property type="entry name" value="Sig_transdc_His_kin-like_C"/>
</dbReference>
<dbReference type="PANTHER" id="PTHR43047">
    <property type="entry name" value="TWO-COMPONENT HISTIDINE PROTEIN KINASE"/>
    <property type="match status" value="1"/>
</dbReference>
<dbReference type="Pfam" id="PF00072">
    <property type="entry name" value="Response_reg"/>
    <property type="match status" value="1"/>
</dbReference>
<comment type="catalytic activity">
    <reaction evidence="1">
        <text>ATP + protein L-histidine = ADP + protein N-phospho-L-histidine.</text>
        <dbReference type="EC" id="2.7.13.3"/>
    </reaction>
</comment>
<dbReference type="GO" id="GO:0005886">
    <property type="term" value="C:plasma membrane"/>
    <property type="evidence" value="ECO:0007669"/>
    <property type="project" value="TreeGrafter"/>
</dbReference>
<dbReference type="RefSeq" id="XP_024323890.1">
    <property type="nucleotide sequence ID" value="XM_024468609.1"/>
</dbReference>
<dbReference type="OrthoDB" id="60033at2759"/>
<dbReference type="PROSITE" id="PS50110">
    <property type="entry name" value="RESPONSE_REGULATORY"/>
    <property type="match status" value="1"/>
</dbReference>
<keyword evidence="5" id="KW-0418">Kinase</keyword>
<dbReference type="Gene3D" id="1.10.287.130">
    <property type="match status" value="1"/>
</dbReference>
<evidence type="ECO:0000256" key="2">
    <source>
        <dbReference type="ARBA" id="ARBA00012438"/>
    </source>
</evidence>
<dbReference type="Gene3D" id="3.40.50.2300">
    <property type="match status" value="1"/>
</dbReference>
<feature type="domain" description="Response regulatory" evidence="8">
    <location>
        <begin position="752"/>
        <end position="886"/>
    </location>
</feature>
<reference evidence="9" key="1">
    <citation type="submission" date="2016-03" db="EMBL/GenBank/DDBJ databases">
        <title>Updated assembly of Pseudogymnoascus destructans, the fungus causing white-nose syndrome of bats.</title>
        <authorList>
            <person name="Palmer J.M."/>
            <person name="Drees K.P."/>
            <person name="Foster J.T."/>
            <person name="Lindner D.L."/>
        </authorList>
    </citation>
    <scope>NUCLEOTIDE SEQUENCE [LARGE SCALE GENOMIC DNA]</scope>
    <source>
        <strain evidence="9">20631-21</strain>
    </source>
</reference>
<dbReference type="eggNOG" id="KOG0519">
    <property type="taxonomic scope" value="Eukaryota"/>
</dbReference>
<dbReference type="PRINTS" id="PR00344">
    <property type="entry name" value="BCTRLSENSOR"/>
</dbReference>
<evidence type="ECO:0000259" key="8">
    <source>
        <dbReference type="PROSITE" id="PS50110"/>
    </source>
</evidence>
<dbReference type="GO" id="GO:0009927">
    <property type="term" value="F:histidine phosphotransfer kinase activity"/>
    <property type="evidence" value="ECO:0007669"/>
    <property type="project" value="TreeGrafter"/>
</dbReference>
<keyword evidence="3 6" id="KW-0597">Phosphoprotein</keyword>
<dbReference type="Pfam" id="PF02518">
    <property type="entry name" value="HATPase_c"/>
    <property type="match status" value="1"/>
</dbReference>
<evidence type="ECO:0000256" key="4">
    <source>
        <dbReference type="ARBA" id="ARBA00022679"/>
    </source>
</evidence>
<dbReference type="InterPro" id="IPR001789">
    <property type="entry name" value="Sig_transdc_resp-reg_receiver"/>
</dbReference>
<dbReference type="FunFam" id="1.10.287.130:FF:000100">
    <property type="entry name" value="Sensor histidine kinase/response regulator"/>
    <property type="match status" value="1"/>
</dbReference>
<dbReference type="SUPFAM" id="SSF47384">
    <property type="entry name" value="Homodimeric domain of signal transducing histidine kinase"/>
    <property type="match status" value="1"/>
</dbReference>
<dbReference type="InterPro" id="IPR036097">
    <property type="entry name" value="HisK_dim/P_sf"/>
</dbReference>
<keyword evidence="4" id="KW-0808">Transferase</keyword>
<dbReference type="InterPro" id="IPR011006">
    <property type="entry name" value="CheY-like_superfamily"/>
</dbReference>
<dbReference type="SMART" id="SM00448">
    <property type="entry name" value="REC"/>
    <property type="match status" value="1"/>
</dbReference>
<accession>A0A177A8Y9</accession>
<dbReference type="InterPro" id="IPR005467">
    <property type="entry name" value="His_kinase_dom"/>
</dbReference>
<dbReference type="SUPFAM" id="SSF52172">
    <property type="entry name" value="CheY-like"/>
    <property type="match status" value="1"/>
</dbReference>
<dbReference type="EC" id="2.7.13.3" evidence="2"/>
<proteinExistence type="predicted"/>
<dbReference type="PANTHER" id="PTHR43047:SF2">
    <property type="entry name" value="HISTIDINE KINASE M7"/>
    <property type="match status" value="1"/>
</dbReference>
<dbReference type="Proteomes" id="UP000077154">
    <property type="component" value="Unassembled WGS sequence"/>
</dbReference>
<dbReference type="CDD" id="cd17546">
    <property type="entry name" value="REC_hyHK_CKI1_RcsC-like"/>
    <property type="match status" value="1"/>
</dbReference>
<sequence>MPRSLYSRLSMVVGNEGEAGDAMAGEPIERASLCLPDITRGVVSHQGEHGFGGILKQYYNTPENDALERLVLLKKRLRDANNHDFWTALLREVCDIGHAQCGFVAKPADPDPPNAAVAIPLLGDPGSDILGVGFYLNSGGDVDQMHHNYRYHVQGTSCIHMQNDKVFLIPERLTDFVKDGWDKMPWENSEAYLGLPISHGGNPVAHFAMVWTAEGATKRKLSWAFLEMFMHGLEDMILERLLEDKGAVEEAKRKLQVSTRIVPIDAITASQTLKPYARSLSHELRSPMQGVVGMLDMMYSTVVDAIASQMYPKAASVFEELKANMETAQDSSKRAVEAVDNVVHAYDLNMQMPETPLENNDSAELANAPILAPLADPFRPDIVIEGSGIPLATNKRQRDDEVGFHPGPPMKRLPSITEGGLRKVYDDCSSPTTSVVAEADETSTIDLDTTERHHFSQSPSPSFPLASPDGVMRTPPPLFNKNLSSDRRQISTRPFIRNLVDQAVRCIRPVDKVRVPHNLGELIYVKTEGPRGDIDELTINVVVSPEMPDRIITKELHLTFAVMKVVDNAIKFTPNGEITIRMKLSGNRQLVEISVLDTGCGISEESKEHLFKPHFQEDATISRSRDGLGLSLFNAKAHVRRSLSGEMTLERSSISGPSKGSEFLIRFPLEVYRDRASSLPPKPPAQLIASPSISPRASPLLQSHSTNGYASYPSPGLPARPFAPIPLPALISRPATKKSSFDRDLASCIPLTFLVAEDNAVNRGILVGYLKKLGYAATSISIAFDGAEAVEQYTASLEVGGTPIDAVLMDLWMPNVDGYEATERILEMAAVARGEEGEGEEGPVVFAVSADITSDSLARAKGAGMRGFVSKPYRLMDIQKLIVEHFGDREGQ</sequence>
<feature type="modified residue" description="4-aspartylphosphate" evidence="6">
    <location>
        <position position="810"/>
    </location>
</feature>
<dbReference type="EMBL" id="KV441396">
    <property type="protein sequence ID" value="OAF58605.1"/>
    <property type="molecule type" value="Genomic_DNA"/>
</dbReference>
<dbReference type="GO" id="GO:0000155">
    <property type="term" value="F:phosphorelay sensor kinase activity"/>
    <property type="evidence" value="ECO:0007669"/>
    <property type="project" value="InterPro"/>
</dbReference>
<evidence type="ECO:0000259" key="7">
    <source>
        <dbReference type="PROSITE" id="PS50109"/>
    </source>
</evidence>
<dbReference type="InterPro" id="IPR003661">
    <property type="entry name" value="HisK_dim/P_dom"/>
</dbReference>
<dbReference type="InterPro" id="IPR003594">
    <property type="entry name" value="HATPase_dom"/>
</dbReference>
<evidence type="ECO:0000256" key="6">
    <source>
        <dbReference type="PROSITE-ProRule" id="PRU00169"/>
    </source>
</evidence>
<dbReference type="Gene3D" id="3.30.565.10">
    <property type="entry name" value="Histidine kinase-like ATPase, C-terminal domain"/>
    <property type="match status" value="1"/>
</dbReference>
<protein>
    <recommendedName>
        <fullName evidence="2">histidine kinase</fullName>
        <ecNumber evidence="2">2.7.13.3</ecNumber>
    </recommendedName>
</protein>
<dbReference type="GeneID" id="36288051"/>
<dbReference type="PROSITE" id="PS50109">
    <property type="entry name" value="HIS_KIN"/>
    <property type="match status" value="1"/>
</dbReference>
<evidence type="ECO:0000256" key="3">
    <source>
        <dbReference type="ARBA" id="ARBA00022553"/>
    </source>
</evidence>
<dbReference type="SUPFAM" id="SSF55874">
    <property type="entry name" value="ATPase domain of HSP90 chaperone/DNA topoisomerase II/histidine kinase"/>
    <property type="match status" value="1"/>
</dbReference>
<evidence type="ECO:0000256" key="5">
    <source>
        <dbReference type="ARBA" id="ARBA00022777"/>
    </source>
</evidence>
<dbReference type="AlphaFoldDB" id="A0A177A8Y9"/>